<organism evidence="5 6">
    <name type="scientific">Roseibium aggregatum</name>
    <dbReference type="NCBI Taxonomy" id="187304"/>
    <lineage>
        <taxon>Bacteria</taxon>
        <taxon>Pseudomonadati</taxon>
        <taxon>Pseudomonadota</taxon>
        <taxon>Alphaproteobacteria</taxon>
        <taxon>Hyphomicrobiales</taxon>
        <taxon>Stappiaceae</taxon>
        <taxon>Roseibium</taxon>
    </lineage>
</organism>
<name>A0A0M6XXJ3_9HYPH</name>
<dbReference type="PANTHER" id="PTHR44846:SF1">
    <property type="entry name" value="MANNOSYL-D-GLYCERATE TRANSPORT_METABOLISM SYSTEM REPRESSOR MNGR-RELATED"/>
    <property type="match status" value="1"/>
</dbReference>
<dbReference type="InterPro" id="IPR028978">
    <property type="entry name" value="Chorismate_lyase_/UTRA_dom_sf"/>
</dbReference>
<feature type="domain" description="HTH gntR-type" evidence="4">
    <location>
        <begin position="19"/>
        <end position="87"/>
    </location>
</feature>
<dbReference type="RefSeq" id="WP_022998780.1">
    <property type="nucleotide sequence ID" value="NZ_CP045627.1"/>
</dbReference>
<keyword evidence="6" id="KW-1185">Reference proteome</keyword>
<dbReference type="EMBL" id="CXST01000001">
    <property type="protein sequence ID" value="CTQ42147.1"/>
    <property type="molecule type" value="Genomic_DNA"/>
</dbReference>
<dbReference type="PROSITE" id="PS50949">
    <property type="entry name" value="HTH_GNTR"/>
    <property type="match status" value="1"/>
</dbReference>
<dbReference type="InterPro" id="IPR036388">
    <property type="entry name" value="WH-like_DNA-bd_sf"/>
</dbReference>
<proteinExistence type="predicted"/>
<dbReference type="Pfam" id="PF07702">
    <property type="entry name" value="UTRA"/>
    <property type="match status" value="1"/>
</dbReference>
<dbReference type="PRINTS" id="PR00035">
    <property type="entry name" value="HTHGNTR"/>
</dbReference>
<dbReference type="SMART" id="SM00345">
    <property type="entry name" value="HTH_GNTR"/>
    <property type="match status" value="1"/>
</dbReference>
<dbReference type="PANTHER" id="PTHR44846">
    <property type="entry name" value="MANNOSYL-D-GLYCERATE TRANSPORT/METABOLISM SYSTEM REPRESSOR MNGR-RELATED"/>
    <property type="match status" value="1"/>
</dbReference>
<dbReference type="STRING" id="187304.B0E33_27240"/>
<dbReference type="InterPro" id="IPR050679">
    <property type="entry name" value="Bact_HTH_transcr_reg"/>
</dbReference>
<dbReference type="SUPFAM" id="SSF46785">
    <property type="entry name" value="Winged helix' DNA-binding domain"/>
    <property type="match status" value="1"/>
</dbReference>
<dbReference type="InterPro" id="IPR036390">
    <property type="entry name" value="WH_DNA-bd_sf"/>
</dbReference>
<gene>
    <name evidence="5" type="primary">yvoA_1</name>
    <name evidence="5" type="ORF">LAL4801_00570</name>
</gene>
<dbReference type="GO" id="GO:0003677">
    <property type="term" value="F:DNA binding"/>
    <property type="evidence" value="ECO:0007669"/>
    <property type="project" value="UniProtKB-KW"/>
</dbReference>
<evidence type="ECO:0000259" key="4">
    <source>
        <dbReference type="PROSITE" id="PS50949"/>
    </source>
</evidence>
<dbReference type="GO" id="GO:0045892">
    <property type="term" value="P:negative regulation of DNA-templated transcription"/>
    <property type="evidence" value="ECO:0007669"/>
    <property type="project" value="TreeGrafter"/>
</dbReference>
<keyword evidence="2" id="KW-0238">DNA-binding</keyword>
<dbReference type="GO" id="GO:0003700">
    <property type="term" value="F:DNA-binding transcription factor activity"/>
    <property type="evidence" value="ECO:0007669"/>
    <property type="project" value="InterPro"/>
</dbReference>
<dbReference type="CDD" id="cd07377">
    <property type="entry name" value="WHTH_GntR"/>
    <property type="match status" value="1"/>
</dbReference>
<sequence length="253" mass="27865">MTDFISLLENGDWLANSSGPRYLQLRRRIQQAIDDGVLKENEPLPSEREIASITDLSRVTVRKAVAGLVEDQVVVQKRGSGSFVAPKVHKVEQRLSSLTSFSEDMARRGLSASSEWLRRGLFPASPEEMFTLGLTSGQRVARVDRLRKADGTPMAIERASLSESVLPHPERVTTSLYAILRTAGLQPVRAIQRISARNLEPIDADILGVPAGSAGLKIERVSYLASGNVVEFTRSVYRGDAYDFIAELQISED</sequence>
<evidence type="ECO:0000256" key="2">
    <source>
        <dbReference type="ARBA" id="ARBA00023125"/>
    </source>
</evidence>
<dbReference type="Gene3D" id="3.40.1410.10">
    <property type="entry name" value="Chorismate lyase-like"/>
    <property type="match status" value="1"/>
</dbReference>
<dbReference type="OrthoDB" id="7173258at2"/>
<dbReference type="AlphaFoldDB" id="A0A0M6XXJ3"/>
<dbReference type="SMART" id="SM00866">
    <property type="entry name" value="UTRA"/>
    <property type="match status" value="1"/>
</dbReference>
<evidence type="ECO:0000256" key="1">
    <source>
        <dbReference type="ARBA" id="ARBA00023015"/>
    </source>
</evidence>
<dbReference type="Proteomes" id="UP000048926">
    <property type="component" value="Unassembled WGS sequence"/>
</dbReference>
<keyword evidence="1" id="KW-0805">Transcription regulation</keyword>
<accession>A0A0M6XXJ3</accession>
<evidence type="ECO:0000256" key="3">
    <source>
        <dbReference type="ARBA" id="ARBA00023163"/>
    </source>
</evidence>
<reference evidence="6" key="1">
    <citation type="submission" date="2015-07" db="EMBL/GenBank/DDBJ databases">
        <authorList>
            <person name="Rodrigo-Torres Lidia"/>
            <person name="Arahal R.David."/>
        </authorList>
    </citation>
    <scope>NUCLEOTIDE SEQUENCE [LARGE SCALE GENOMIC DNA]</scope>
    <source>
        <strain evidence="6">CECT 4801</strain>
    </source>
</reference>
<dbReference type="InterPro" id="IPR000524">
    <property type="entry name" value="Tscrpt_reg_HTH_GntR"/>
</dbReference>
<protein>
    <submittedName>
        <fullName evidence="5">HTH-type transcriptional repressor YvoA</fullName>
    </submittedName>
</protein>
<dbReference type="Pfam" id="PF00392">
    <property type="entry name" value="GntR"/>
    <property type="match status" value="1"/>
</dbReference>
<dbReference type="InterPro" id="IPR011663">
    <property type="entry name" value="UTRA"/>
</dbReference>
<keyword evidence="3" id="KW-0804">Transcription</keyword>
<dbReference type="SUPFAM" id="SSF64288">
    <property type="entry name" value="Chorismate lyase-like"/>
    <property type="match status" value="1"/>
</dbReference>
<dbReference type="Gene3D" id="1.10.10.10">
    <property type="entry name" value="Winged helix-like DNA-binding domain superfamily/Winged helix DNA-binding domain"/>
    <property type="match status" value="1"/>
</dbReference>
<evidence type="ECO:0000313" key="5">
    <source>
        <dbReference type="EMBL" id="CTQ42147.1"/>
    </source>
</evidence>
<evidence type="ECO:0000313" key="6">
    <source>
        <dbReference type="Proteomes" id="UP000048926"/>
    </source>
</evidence>